<feature type="domain" description="CCHC-type" evidence="4">
    <location>
        <begin position="196"/>
        <end position="210"/>
    </location>
</feature>
<evidence type="ECO:0000259" key="4">
    <source>
        <dbReference type="PROSITE" id="PS50158"/>
    </source>
</evidence>
<dbReference type="PROSITE" id="PS50158">
    <property type="entry name" value="ZF_CCHC"/>
    <property type="match status" value="1"/>
</dbReference>
<dbReference type="InterPro" id="IPR025558">
    <property type="entry name" value="DUF4283"/>
</dbReference>
<evidence type="ECO:0000256" key="2">
    <source>
        <dbReference type="SAM" id="Coils"/>
    </source>
</evidence>
<dbReference type="PANTHER" id="PTHR31286">
    <property type="entry name" value="GLYCINE-RICH CELL WALL STRUCTURAL PROTEIN 1.8-LIKE"/>
    <property type="match status" value="1"/>
</dbReference>
<organism evidence="5 6">
    <name type="scientific">Rhododendron griersonianum</name>
    <dbReference type="NCBI Taxonomy" id="479676"/>
    <lineage>
        <taxon>Eukaryota</taxon>
        <taxon>Viridiplantae</taxon>
        <taxon>Streptophyta</taxon>
        <taxon>Embryophyta</taxon>
        <taxon>Tracheophyta</taxon>
        <taxon>Spermatophyta</taxon>
        <taxon>Magnoliopsida</taxon>
        <taxon>eudicotyledons</taxon>
        <taxon>Gunneridae</taxon>
        <taxon>Pentapetalae</taxon>
        <taxon>asterids</taxon>
        <taxon>Ericales</taxon>
        <taxon>Ericaceae</taxon>
        <taxon>Ericoideae</taxon>
        <taxon>Rhodoreae</taxon>
        <taxon>Rhododendron</taxon>
    </lineage>
</organism>
<protein>
    <recommendedName>
        <fullName evidence="4">CCHC-type domain-containing protein</fullName>
    </recommendedName>
</protein>
<gene>
    <name evidence="5" type="ORF">RHGRI_011056</name>
</gene>
<keyword evidence="1" id="KW-0479">Metal-binding</keyword>
<keyword evidence="2" id="KW-0175">Coiled coil</keyword>
<proteinExistence type="predicted"/>
<evidence type="ECO:0000313" key="6">
    <source>
        <dbReference type="Proteomes" id="UP000823749"/>
    </source>
</evidence>
<name>A0AAV6KKL1_9ERIC</name>
<keyword evidence="6" id="KW-1185">Reference proteome</keyword>
<evidence type="ECO:0000313" key="5">
    <source>
        <dbReference type="EMBL" id="KAG5553066.1"/>
    </source>
</evidence>
<feature type="coiled-coil region" evidence="2">
    <location>
        <begin position="238"/>
        <end position="265"/>
    </location>
</feature>
<accession>A0AAV6KKL1</accession>
<evidence type="ECO:0000256" key="1">
    <source>
        <dbReference type="PROSITE-ProRule" id="PRU00047"/>
    </source>
</evidence>
<dbReference type="EMBL" id="JACTNZ010000004">
    <property type="protein sequence ID" value="KAG5553066.1"/>
    <property type="molecule type" value="Genomic_DNA"/>
</dbReference>
<evidence type="ECO:0000256" key="3">
    <source>
        <dbReference type="SAM" id="MobiDB-lite"/>
    </source>
</evidence>
<dbReference type="Pfam" id="PF14392">
    <property type="entry name" value="zf-CCHC_4"/>
    <property type="match status" value="1"/>
</dbReference>
<feature type="region of interest" description="Disordered" evidence="3">
    <location>
        <begin position="296"/>
        <end position="318"/>
    </location>
</feature>
<sequence length="318" mass="35758">MDNLEILDLEEGSGDTEVVGNLCLVGKVLSPKAINTVAITNICTAAWKTRSPFTVTSWNNNIFLFRFEETEDREMVLGERPWSIMNSLLVLQPVSEGMAIPDHDFSACPFWVQVHGLPIGKMNRSNAEIIGRRFQKHLAIETNPNGIMMDRRSFLRVRVEINLEQPIPKGFWLRAQSVLTKDLWISYKYEKLSDLCFACGRIGHDNRSCRFTPRNSNSDAGYGPEIRAPAVQRSHIPIEVIRQEVDEAEERVMELLGRRTAVQDQNGGARHLNPLVAREETNISTQIPMQIVGVRPEAPHTPAGDIVKDSHAPPPSTE</sequence>
<dbReference type="PANTHER" id="PTHR31286:SF178">
    <property type="entry name" value="DUF4283 DOMAIN-CONTAINING PROTEIN"/>
    <property type="match status" value="1"/>
</dbReference>
<dbReference type="InterPro" id="IPR025836">
    <property type="entry name" value="Zn_knuckle_CX2CX4HX4C"/>
</dbReference>
<dbReference type="InterPro" id="IPR040256">
    <property type="entry name" value="At4g02000-like"/>
</dbReference>
<dbReference type="Pfam" id="PF14111">
    <property type="entry name" value="DUF4283"/>
    <property type="match status" value="1"/>
</dbReference>
<keyword evidence="1" id="KW-0862">Zinc</keyword>
<dbReference type="GO" id="GO:0008270">
    <property type="term" value="F:zinc ion binding"/>
    <property type="evidence" value="ECO:0007669"/>
    <property type="project" value="UniProtKB-KW"/>
</dbReference>
<dbReference type="InterPro" id="IPR001878">
    <property type="entry name" value="Znf_CCHC"/>
</dbReference>
<keyword evidence="1" id="KW-0863">Zinc-finger</keyword>
<dbReference type="Proteomes" id="UP000823749">
    <property type="component" value="Chromosome 4"/>
</dbReference>
<reference evidence="5" key="1">
    <citation type="submission" date="2020-08" db="EMBL/GenBank/DDBJ databases">
        <title>Plant Genome Project.</title>
        <authorList>
            <person name="Zhang R.-G."/>
        </authorList>
    </citation>
    <scope>NUCLEOTIDE SEQUENCE</scope>
    <source>
        <strain evidence="5">WSP0</strain>
        <tissue evidence="5">Leaf</tissue>
    </source>
</reference>
<comment type="caution">
    <text evidence="5">The sequence shown here is derived from an EMBL/GenBank/DDBJ whole genome shotgun (WGS) entry which is preliminary data.</text>
</comment>
<dbReference type="GO" id="GO:0003676">
    <property type="term" value="F:nucleic acid binding"/>
    <property type="evidence" value="ECO:0007669"/>
    <property type="project" value="InterPro"/>
</dbReference>
<dbReference type="AlphaFoldDB" id="A0AAV6KKL1"/>